<evidence type="ECO:0000313" key="3">
    <source>
        <dbReference type="Proteomes" id="UP001066276"/>
    </source>
</evidence>
<comment type="caution">
    <text evidence="2">The sequence shown here is derived from an EMBL/GenBank/DDBJ whole genome shotgun (WGS) entry which is preliminary data.</text>
</comment>
<feature type="region of interest" description="Disordered" evidence="1">
    <location>
        <begin position="51"/>
        <end position="169"/>
    </location>
</feature>
<reference evidence="2" key="1">
    <citation type="journal article" date="2022" name="bioRxiv">
        <title>Sequencing and chromosome-scale assembly of the giantPleurodeles waltlgenome.</title>
        <authorList>
            <person name="Brown T."/>
            <person name="Elewa A."/>
            <person name="Iarovenko S."/>
            <person name="Subramanian E."/>
            <person name="Araus A.J."/>
            <person name="Petzold A."/>
            <person name="Susuki M."/>
            <person name="Suzuki K.-i.T."/>
            <person name="Hayashi T."/>
            <person name="Toyoda A."/>
            <person name="Oliveira C."/>
            <person name="Osipova E."/>
            <person name="Leigh N.D."/>
            <person name="Simon A."/>
            <person name="Yun M.H."/>
        </authorList>
    </citation>
    <scope>NUCLEOTIDE SEQUENCE</scope>
    <source>
        <strain evidence="2">20211129_DDA</strain>
        <tissue evidence="2">Liver</tissue>
    </source>
</reference>
<dbReference type="EMBL" id="JANPWB010000010">
    <property type="protein sequence ID" value="KAJ1146572.1"/>
    <property type="molecule type" value="Genomic_DNA"/>
</dbReference>
<name>A0AAV7R3Y4_PLEWA</name>
<protein>
    <submittedName>
        <fullName evidence="2">Uncharacterized protein</fullName>
    </submittedName>
</protein>
<feature type="compositionally biased region" description="Basic and acidic residues" evidence="1">
    <location>
        <begin position="121"/>
        <end position="134"/>
    </location>
</feature>
<dbReference type="Proteomes" id="UP001066276">
    <property type="component" value="Chromosome 6"/>
</dbReference>
<dbReference type="AlphaFoldDB" id="A0AAV7R3Y4"/>
<feature type="compositionally biased region" description="Gly residues" evidence="1">
    <location>
        <begin position="135"/>
        <end position="146"/>
    </location>
</feature>
<proteinExistence type="predicted"/>
<evidence type="ECO:0000256" key="1">
    <source>
        <dbReference type="SAM" id="MobiDB-lite"/>
    </source>
</evidence>
<gene>
    <name evidence="2" type="ORF">NDU88_012838</name>
</gene>
<sequence>MRCLPLRVPIASLLVEHTFFKMASPTQVTSSLPSAAHAPLWAEGDHVTAARARVSKRRGRGPASSSSSLTRAPPTVSAGSGRSSCARVPAEGREGGGVAGEGGSASPAAVTKRGLAPGRSQSEKGREKGHRAPEGEGGGAVLGGWAGTRVGKGTAGSELRGMCLDTERG</sequence>
<keyword evidence="3" id="KW-1185">Reference proteome</keyword>
<organism evidence="2 3">
    <name type="scientific">Pleurodeles waltl</name>
    <name type="common">Iberian ribbed newt</name>
    <dbReference type="NCBI Taxonomy" id="8319"/>
    <lineage>
        <taxon>Eukaryota</taxon>
        <taxon>Metazoa</taxon>
        <taxon>Chordata</taxon>
        <taxon>Craniata</taxon>
        <taxon>Vertebrata</taxon>
        <taxon>Euteleostomi</taxon>
        <taxon>Amphibia</taxon>
        <taxon>Batrachia</taxon>
        <taxon>Caudata</taxon>
        <taxon>Salamandroidea</taxon>
        <taxon>Salamandridae</taxon>
        <taxon>Pleurodelinae</taxon>
        <taxon>Pleurodeles</taxon>
    </lineage>
</organism>
<accession>A0AAV7R3Y4</accession>
<evidence type="ECO:0000313" key="2">
    <source>
        <dbReference type="EMBL" id="KAJ1146572.1"/>
    </source>
</evidence>